<sequence length="310" mass="35334">MQETQWDFEVLVIDSGSSDRTVERVQEHPLVRLHQIPNSEFGHGKTRNLGATLARGEYVAYLSHDAIPASPFWLHEITKPLDPQGLNAAAVLGKQVARPGCFPLLKYEIREVFQRFGPNYGTTLFYVDDFARSRDDVNAMAFYSDVNSATRRSFVLDVIPYQDVLYSEDMAFGLDVIEGGFIKAYAPQAVVEHSNDLTLREYRMRLFDEITGLRRIGKDLPPLRWSRQFIYPLYGAGIDSLRIVADKEMSLGSKFRWLVVNPFFHWAKWRSFYRSTHVDLNDKVLVDKGSLESARLAAAEVAPGLSQSHR</sequence>
<dbReference type="EC" id="2.4.1.-" evidence="2"/>
<dbReference type="Gene3D" id="3.90.550.10">
    <property type="entry name" value="Spore Coat Polysaccharide Biosynthesis Protein SpsA, Chain A"/>
    <property type="match status" value="1"/>
</dbReference>
<dbReference type="EMBL" id="JACGWU010000003">
    <property type="protein sequence ID" value="MBA8829242.1"/>
    <property type="molecule type" value="Genomic_DNA"/>
</dbReference>
<dbReference type="InterPro" id="IPR029044">
    <property type="entry name" value="Nucleotide-diphossugar_trans"/>
</dbReference>
<comment type="caution">
    <text evidence="2">The sequence shown here is derived from an EMBL/GenBank/DDBJ whole genome shotgun (WGS) entry which is preliminary data.</text>
</comment>
<accession>A0A7W3JU65</accession>
<keyword evidence="2" id="KW-0328">Glycosyltransferase</keyword>
<protein>
    <submittedName>
        <fullName evidence="2">Rhamnosyltransferase</fullName>
        <ecNumber evidence="2">2.4.1.-</ecNumber>
    </submittedName>
</protein>
<dbReference type="Proteomes" id="UP000524237">
    <property type="component" value="Unassembled WGS sequence"/>
</dbReference>
<proteinExistence type="predicted"/>
<dbReference type="Pfam" id="PF00535">
    <property type="entry name" value="Glycos_transf_2"/>
    <property type="match status" value="1"/>
</dbReference>
<dbReference type="PANTHER" id="PTHR43179:SF7">
    <property type="entry name" value="RHAMNOSYLTRANSFERASE WBBL"/>
    <property type="match status" value="1"/>
</dbReference>
<feature type="domain" description="Glycosyltransferase 2-like" evidence="1">
    <location>
        <begin position="7"/>
        <end position="153"/>
    </location>
</feature>
<keyword evidence="3" id="KW-1185">Reference proteome</keyword>
<name>A0A7W3JU65_9MICO</name>
<organism evidence="2 3">
    <name type="scientific">Alpinimonas psychrophila</name>
    <dbReference type="NCBI Taxonomy" id="748908"/>
    <lineage>
        <taxon>Bacteria</taxon>
        <taxon>Bacillati</taxon>
        <taxon>Actinomycetota</taxon>
        <taxon>Actinomycetes</taxon>
        <taxon>Micrococcales</taxon>
        <taxon>Microbacteriaceae</taxon>
        <taxon>Alpinimonas</taxon>
    </lineage>
</organism>
<evidence type="ECO:0000259" key="1">
    <source>
        <dbReference type="Pfam" id="PF00535"/>
    </source>
</evidence>
<dbReference type="SUPFAM" id="SSF53448">
    <property type="entry name" value="Nucleotide-diphospho-sugar transferases"/>
    <property type="match status" value="1"/>
</dbReference>
<dbReference type="InterPro" id="IPR001173">
    <property type="entry name" value="Glyco_trans_2-like"/>
</dbReference>
<evidence type="ECO:0000313" key="2">
    <source>
        <dbReference type="EMBL" id="MBA8829242.1"/>
    </source>
</evidence>
<keyword evidence="2" id="KW-0808">Transferase</keyword>
<gene>
    <name evidence="2" type="ORF">FB555_001345</name>
</gene>
<dbReference type="CDD" id="cd00761">
    <property type="entry name" value="Glyco_tranf_GTA_type"/>
    <property type="match status" value="1"/>
</dbReference>
<dbReference type="AlphaFoldDB" id="A0A7W3JU65"/>
<dbReference type="PANTHER" id="PTHR43179">
    <property type="entry name" value="RHAMNOSYLTRANSFERASE WBBL"/>
    <property type="match status" value="1"/>
</dbReference>
<dbReference type="GO" id="GO:0016757">
    <property type="term" value="F:glycosyltransferase activity"/>
    <property type="evidence" value="ECO:0007669"/>
    <property type="project" value="UniProtKB-KW"/>
</dbReference>
<evidence type="ECO:0000313" key="3">
    <source>
        <dbReference type="Proteomes" id="UP000524237"/>
    </source>
</evidence>
<reference evidence="2 3" key="1">
    <citation type="submission" date="2020-07" db="EMBL/GenBank/DDBJ databases">
        <title>Sequencing the genomes of 1000 actinobacteria strains.</title>
        <authorList>
            <person name="Klenk H.-P."/>
        </authorList>
    </citation>
    <scope>NUCLEOTIDE SEQUENCE [LARGE SCALE GENOMIC DNA]</scope>
    <source>
        <strain evidence="2 3">DSM 23737</strain>
    </source>
</reference>